<proteinExistence type="predicted"/>
<reference evidence="1" key="1">
    <citation type="submission" date="2020-05" db="EMBL/GenBank/DDBJ databases">
        <title>Mycena genomes resolve the evolution of fungal bioluminescence.</title>
        <authorList>
            <person name="Tsai I.J."/>
        </authorList>
    </citation>
    <scope>NUCLEOTIDE SEQUENCE</scope>
    <source>
        <strain evidence="1">CCC161011</strain>
    </source>
</reference>
<organism evidence="1 2">
    <name type="scientific">Mycena venus</name>
    <dbReference type="NCBI Taxonomy" id="2733690"/>
    <lineage>
        <taxon>Eukaryota</taxon>
        <taxon>Fungi</taxon>
        <taxon>Dikarya</taxon>
        <taxon>Basidiomycota</taxon>
        <taxon>Agaricomycotina</taxon>
        <taxon>Agaricomycetes</taxon>
        <taxon>Agaricomycetidae</taxon>
        <taxon>Agaricales</taxon>
        <taxon>Marasmiineae</taxon>
        <taxon>Mycenaceae</taxon>
        <taxon>Mycena</taxon>
    </lineage>
</organism>
<gene>
    <name evidence="1" type="ORF">MVEN_00623900</name>
</gene>
<accession>A0A8H6YPD3</accession>
<dbReference type="Proteomes" id="UP000620124">
    <property type="component" value="Unassembled WGS sequence"/>
</dbReference>
<protein>
    <submittedName>
        <fullName evidence="1">Uncharacterized protein</fullName>
    </submittedName>
</protein>
<dbReference type="AlphaFoldDB" id="A0A8H6YPD3"/>
<name>A0A8H6YPD3_9AGAR</name>
<evidence type="ECO:0000313" key="1">
    <source>
        <dbReference type="EMBL" id="KAF7362744.1"/>
    </source>
</evidence>
<comment type="caution">
    <text evidence="1">The sequence shown here is derived from an EMBL/GenBank/DDBJ whole genome shotgun (WGS) entry which is preliminary data.</text>
</comment>
<evidence type="ECO:0000313" key="2">
    <source>
        <dbReference type="Proteomes" id="UP000620124"/>
    </source>
</evidence>
<keyword evidence="2" id="KW-1185">Reference proteome</keyword>
<dbReference type="EMBL" id="JACAZI010000004">
    <property type="protein sequence ID" value="KAF7362744.1"/>
    <property type="molecule type" value="Genomic_DNA"/>
</dbReference>
<sequence>MPHIPAHAAFAAARFTAKSAPYAGRGMAVSLCAPMYRASYWRRAAGTSPLVRARYAAAAALSQWHFSPAFTKFSSMCLRGVLHAGQLCAWRRTCSNIMTRNALFDETT</sequence>